<evidence type="ECO:0000313" key="2">
    <source>
        <dbReference type="EMBL" id="KAF7817392.1"/>
    </source>
</evidence>
<reference evidence="2" key="1">
    <citation type="submission" date="2020-09" db="EMBL/GenBank/DDBJ databases">
        <title>Genome-Enabled Discovery of Anthraquinone Biosynthesis in Senna tora.</title>
        <authorList>
            <person name="Kang S.-H."/>
            <person name="Pandey R.P."/>
            <person name="Lee C.-M."/>
            <person name="Sim J.-S."/>
            <person name="Jeong J.-T."/>
            <person name="Choi B.-S."/>
            <person name="Jung M."/>
            <person name="Ginzburg D."/>
            <person name="Zhao K."/>
            <person name="Won S.Y."/>
            <person name="Oh T.-J."/>
            <person name="Yu Y."/>
            <person name="Kim N.-H."/>
            <person name="Lee O.R."/>
            <person name="Lee T.-H."/>
            <person name="Bashyal P."/>
            <person name="Kim T.-S."/>
            <person name="Lee W.-H."/>
            <person name="Kawkins C."/>
            <person name="Kim C.-K."/>
            <person name="Kim J.S."/>
            <person name="Ahn B.O."/>
            <person name="Rhee S.Y."/>
            <person name="Sohng J.K."/>
        </authorList>
    </citation>
    <scope>NUCLEOTIDE SEQUENCE</scope>
    <source>
        <tissue evidence="2">Leaf</tissue>
    </source>
</reference>
<proteinExistence type="predicted"/>
<dbReference type="AlphaFoldDB" id="A0A834T900"/>
<evidence type="ECO:0000313" key="3">
    <source>
        <dbReference type="Proteomes" id="UP000634136"/>
    </source>
</evidence>
<protein>
    <submittedName>
        <fullName evidence="2">Uncharacterized protein</fullName>
    </submittedName>
</protein>
<sequence length="27" mass="3056">MKVDKDKEDLGIVGDDPEEVIAQKQKK</sequence>
<dbReference type="Proteomes" id="UP000634136">
    <property type="component" value="Unassembled WGS sequence"/>
</dbReference>
<comment type="caution">
    <text evidence="2">The sequence shown here is derived from an EMBL/GenBank/DDBJ whole genome shotgun (WGS) entry which is preliminary data.</text>
</comment>
<organism evidence="2 3">
    <name type="scientific">Senna tora</name>
    <dbReference type="NCBI Taxonomy" id="362788"/>
    <lineage>
        <taxon>Eukaryota</taxon>
        <taxon>Viridiplantae</taxon>
        <taxon>Streptophyta</taxon>
        <taxon>Embryophyta</taxon>
        <taxon>Tracheophyta</taxon>
        <taxon>Spermatophyta</taxon>
        <taxon>Magnoliopsida</taxon>
        <taxon>eudicotyledons</taxon>
        <taxon>Gunneridae</taxon>
        <taxon>Pentapetalae</taxon>
        <taxon>rosids</taxon>
        <taxon>fabids</taxon>
        <taxon>Fabales</taxon>
        <taxon>Fabaceae</taxon>
        <taxon>Caesalpinioideae</taxon>
        <taxon>Cassia clade</taxon>
        <taxon>Senna</taxon>
    </lineage>
</organism>
<accession>A0A834T900</accession>
<gene>
    <name evidence="2" type="ORF">G2W53_031361</name>
</gene>
<dbReference type="EMBL" id="JAAIUW010000009">
    <property type="protein sequence ID" value="KAF7817392.1"/>
    <property type="molecule type" value="Genomic_DNA"/>
</dbReference>
<feature type="compositionally biased region" description="Basic and acidic residues" evidence="1">
    <location>
        <begin position="1"/>
        <end position="10"/>
    </location>
</feature>
<feature type="region of interest" description="Disordered" evidence="1">
    <location>
        <begin position="1"/>
        <end position="27"/>
    </location>
</feature>
<name>A0A834T900_9FABA</name>
<evidence type="ECO:0000256" key="1">
    <source>
        <dbReference type="SAM" id="MobiDB-lite"/>
    </source>
</evidence>
<keyword evidence="3" id="KW-1185">Reference proteome</keyword>